<dbReference type="Gene3D" id="3.40.250.10">
    <property type="entry name" value="Rhodanese-like domain"/>
    <property type="match status" value="1"/>
</dbReference>
<dbReference type="OrthoDB" id="9800872at2"/>
<dbReference type="InterPro" id="IPR001763">
    <property type="entry name" value="Rhodanese-like_dom"/>
</dbReference>
<dbReference type="Pfam" id="PF00581">
    <property type="entry name" value="Rhodanese"/>
    <property type="match status" value="1"/>
</dbReference>
<dbReference type="PROSITE" id="PS50206">
    <property type="entry name" value="RHODANESE_3"/>
    <property type="match status" value="1"/>
</dbReference>
<protein>
    <submittedName>
        <fullName evidence="3">Rhodanese-related sulfurtransferase</fullName>
    </submittedName>
</protein>
<keyword evidence="1" id="KW-0732">Signal</keyword>
<dbReference type="Proteomes" id="UP000254134">
    <property type="component" value="Unassembled WGS sequence"/>
</dbReference>
<gene>
    <name evidence="3" type="ORF">Gocc_0903</name>
</gene>
<dbReference type="EMBL" id="QQZY01000002">
    <property type="protein sequence ID" value="RDI75105.1"/>
    <property type="molecule type" value="Genomic_DNA"/>
</dbReference>
<reference evidence="3 4" key="1">
    <citation type="submission" date="2018-07" db="EMBL/GenBank/DDBJ databases">
        <title>High-quality-draft genome sequence of Gaiella occulta.</title>
        <authorList>
            <person name="Severino R."/>
            <person name="Froufe H.J.C."/>
            <person name="Rainey F.A."/>
            <person name="Barroso C."/>
            <person name="Albuquerque L."/>
            <person name="Lobo-Da-Cunha A."/>
            <person name="Da Costa M.S."/>
            <person name="Egas C."/>
        </authorList>
    </citation>
    <scope>NUCLEOTIDE SEQUENCE [LARGE SCALE GENOMIC DNA]</scope>
    <source>
        <strain evidence="3 4">F2-233</strain>
    </source>
</reference>
<dbReference type="InterPro" id="IPR036873">
    <property type="entry name" value="Rhodanese-like_dom_sf"/>
</dbReference>
<dbReference type="AlphaFoldDB" id="A0A7M2YY74"/>
<evidence type="ECO:0000259" key="2">
    <source>
        <dbReference type="PROSITE" id="PS50206"/>
    </source>
</evidence>
<name>A0A7M2YY74_9ACTN</name>
<evidence type="ECO:0000313" key="4">
    <source>
        <dbReference type="Proteomes" id="UP000254134"/>
    </source>
</evidence>
<feature type="domain" description="Rhodanese" evidence="2">
    <location>
        <begin position="70"/>
        <end position="133"/>
    </location>
</feature>
<evidence type="ECO:0000313" key="3">
    <source>
        <dbReference type="EMBL" id="RDI75105.1"/>
    </source>
</evidence>
<feature type="signal peptide" evidence="1">
    <location>
        <begin position="1"/>
        <end position="29"/>
    </location>
</feature>
<comment type="caution">
    <text evidence="3">The sequence shown here is derived from an EMBL/GenBank/DDBJ whole genome shotgun (WGS) entry which is preliminary data.</text>
</comment>
<reference evidence="4" key="2">
    <citation type="journal article" date="2019" name="MicrobiologyOpen">
        <title>High-quality draft genome sequence of Gaiella occulta isolated from a 150 meter deep mineral water borehole and comparison with the genome sequences of other deep-branching lineages of the phylum Actinobacteria.</title>
        <authorList>
            <person name="Severino R."/>
            <person name="Froufe H.J.C."/>
            <person name="Barroso C."/>
            <person name="Albuquerque L."/>
            <person name="Lobo-da-Cunha A."/>
            <person name="da Costa M.S."/>
            <person name="Egas C."/>
        </authorList>
    </citation>
    <scope>NUCLEOTIDE SEQUENCE [LARGE SCALE GENOMIC DNA]</scope>
    <source>
        <strain evidence="4">F2-233</strain>
    </source>
</reference>
<evidence type="ECO:0000256" key="1">
    <source>
        <dbReference type="SAM" id="SignalP"/>
    </source>
</evidence>
<sequence length="136" mass="14370">MRRMRLRHVLPILAAASLLAGVAAGGAVASPPSTLVSPAAFARAVATPGTVTINVHVPDAGAIRGTDLRIPFDRIARLRGRLPAKTARLAVYCRSGRMSAVAVTALHRLGYERIVELRGGMDAWSQSGRTLLPPRS</sequence>
<dbReference type="SUPFAM" id="SSF52821">
    <property type="entry name" value="Rhodanese/Cell cycle control phosphatase"/>
    <property type="match status" value="1"/>
</dbReference>
<accession>A0A7M2YY74</accession>
<dbReference type="SMART" id="SM00450">
    <property type="entry name" value="RHOD"/>
    <property type="match status" value="1"/>
</dbReference>
<dbReference type="CDD" id="cd00158">
    <property type="entry name" value="RHOD"/>
    <property type="match status" value="1"/>
</dbReference>
<dbReference type="GO" id="GO:0016740">
    <property type="term" value="F:transferase activity"/>
    <property type="evidence" value="ECO:0007669"/>
    <property type="project" value="UniProtKB-KW"/>
</dbReference>
<keyword evidence="3" id="KW-0808">Transferase</keyword>
<proteinExistence type="predicted"/>
<keyword evidence="4" id="KW-1185">Reference proteome</keyword>
<feature type="chain" id="PRO_5029583082" evidence="1">
    <location>
        <begin position="30"/>
        <end position="136"/>
    </location>
</feature>
<organism evidence="3 4">
    <name type="scientific">Gaiella occulta</name>
    <dbReference type="NCBI Taxonomy" id="1002870"/>
    <lineage>
        <taxon>Bacteria</taxon>
        <taxon>Bacillati</taxon>
        <taxon>Actinomycetota</taxon>
        <taxon>Thermoleophilia</taxon>
        <taxon>Gaiellales</taxon>
        <taxon>Gaiellaceae</taxon>
        <taxon>Gaiella</taxon>
    </lineage>
</organism>